<dbReference type="Proteomes" id="UP001300502">
    <property type="component" value="Unassembled WGS sequence"/>
</dbReference>
<organism evidence="2 3">
    <name type="scientific">Galdieria yellowstonensis</name>
    <dbReference type="NCBI Taxonomy" id="3028027"/>
    <lineage>
        <taxon>Eukaryota</taxon>
        <taxon>Rhodophyta</taxon>
        <taxon>Bangiophyceae</taxon>
        <taxon>Galdieriales</taxon>
        <taxon>Galdieriaceae</taxon>
        <taxon>Galdieria</taxon>
    </lineage>
</organism>
<feature type="transmembrane region" description="Helical" evidence="1">
    <location>
        <begin position="60"/>
        <end position="83"/>
    </location>
</feature>
<name>A0AAV9I2U5_9RHOD</name>
<evidence type="ECO:0000256" key="1">
    <source>
        <dbReference type="SAM" id="Phobius"/>
    </source>
</evidence>
<dbReference type="EMBL" id="JANCYU010000001">
    <property type="protein sequence ID" value="KAK4522175.1"/>
    <property type="molecule type" value="Genomic_DNA"/>
</dbReference>
<gene>
    <name evidence="2" type="ORF">GAYE_FCTG49G0054</name>
</gene>
<evidence type="ECO:0000313" key="3">
    <source>
        <dbReference type="Proteomes" id="UP001300502"/>
    </source>
</evidence>
<keyword evidence="1" id="KW-0812">Transmembrane</keyword>
<proteinExistence type="predicted"/>
<keyword evidence="1" id="KW-0472">Membrane</keyword>
<keyword evidence="1" id="KW-1133">Transmembrane helix</keyword>
<sequence>MLSPSFFIVSNSIHVLTVRDYRAFTCCLKKQWFCPQRSTSPRKLFFVAMKKEEPTAKPPLNIPSGILLALSCVLAIAFVGSIFELSSGHPQWGKEITTVILLGSLPSFLYLFYAAIQKGKDESNTLYL</sequence>
<comment type="caution">
    <text evidence="2">The sequence shown here is derived from an EMBL/GenBank/DDBJ whole genome shotgun (WGS) entry which is preliminary data.</text>
</comment>
<feature type="transmembrane region" description="Helical" evidence="1">
    <location>
        <begin position="95"/>
        <end position="116"/>
    </location>
</feature>
<keyword evidence="3" id="KW-1185">Reference proteome</keyword>
<protein>
    <recommendedName>
        <fullName evidence="4">Transmembrane protein 230</fullName>
    </recommendedName>
</protein>
<accession>A0AAV9I2U5</accession>
<dbReference type="AlphaFoldDB" id="A0AAV9I2U5"/>
<evidence type="ECO:0008006" key="4">
    <source>
        <dbReference type="Google" id="ProtNLM"/>
    </source>
</evidence>
<reference evidence="2 3" key="1">
    <citation type="submission" date="2022-07" db="EMBL/GenBank/DDBJ databases">
        <title>Genome-wide signatures of adaptation to extreme environments.</title>
        <authorList>
            <person name="Cho C.H."/>
            <person name="Yoon H.S."/>
        </authorList>
    </citation>
    <scope>NUCLEOTIDE SEQUENCE [LARGE SCALE GENOMIC DNA]</scope>
    <source>
        <strain evidence="2 3">108.79 E11</strain>
    </source>
</reference>
<evidence type="ECO:0000313" key="2">
    <source>
        <dbReference type="EMBL" id="KAK4522175.1"/>
    </source>
</evidence>